<dbReference type="GeneID" id="43583328"/>
<dbReference type="PANTHER" id="PTHR28526">
    <property type="entry name" value="ANAPHASE-PROMOTING COMPLEX SUBUNIT 13"/>
    <property type="match status" value="1"/>
</dbReference>
<proteinExistence type="inferred from homology"/>
<protein>
    <submittedName>
        <fullName evidence="7">Uncharacterized protein</fullName>
    </submittedName>
</protein>
<sequence length="286" mass="31520">MTKDSERSHVHLALPRSILFFEEWMKLPLEYDDIFVPPELQPPNPDDDHELNADYPLLSFGIPKPSAASARDKLMAWKELALGELLTNGPSHMLNAEDAVEFPDFTESLRQALDDMPAALVSPPQPTKFASTTMGMATASSNHKKNSLSPFQQQTQTQSQTQQQQQSQSQTQTQTQTQQHHHHHSASPGTPPHSSDFFISPSSSHHLVTRGPRRSSGNSSILSHRAHSHADPSHSPSIAGTSVSSDVRTPKTPAPGSATSSRLLNERRESRLGSSLSGRRRRNVPR</sequence>
<keyword evidence="4" id="KW-0833">Ubl conjugation pathway</keyword>
<evidence type="ECO:0000256" key="3">
    <source>
        <dbReference type="ARBA" id="ARBA00022776"/>
    </source>
</evidence>
<feature type="region of interest" description="Disordered" evidence="6">
    <location>
        <begin position="119"/>
        <end position="286"/>
    </location>
</feature>
<reference evidence="7 8" key="1">
    <citation type="submission" date="2019-09" db="EMBL/GenBank/DDBJ databases">
        <authorList>
            <person name="Brejova B."/>
        </authorList>
    </citation>
    <scope>NUCLEOTIDE SEQUENCE [LARGE SCALE GENOMIC DNA]</scope>
</reference>
<dbReference type="RefSeq" id="XP_031855119.1">
    <property type="nucleotide sequence ID" value="XM_031999228.1"/>
</dbReference>
<keyword evidence="5" id="KW-0131">Cell cycle</keyword>
<dbReference type="EMBL" id="CABVLU010000003">
    <property type="protein sequence ID" value="VVT55272.1"/>
    <property type="molecule type" value="Genomic_DNA"/>
</dbReference>
<organism evidence="7 8">
    <name type="scientific">Magnusiomyces paraingens</name>
    <dbReference type="NCBI Taxonomy" id="2606893"/>
    <lineage>
        <taxon>Eukaryota</taxon>
        <taxon>Fungi</taxon>
        <taxon>Dikarya</taxon>
        <taxon>Ascomycota</taxon>
        <taxon>Saccharomycotina</taxon>
        <taxon>Dipodascomycetes</taxon>
        <taxon>Dipodascales</taxon>
        <taxon>Dipodascaceae</taxon>
        <taxon>Magnusiomyces</taxon>
    </lineage>
</organism>
<accession>A0A5E8BUV1</accession>
<keyword evidence="8" id="KW-1185">Reference proteome</keyword>
<feature type="compositionally biased region" description="Low complexity" evidence="6">
    <location>
        <begin position="152"/>
        <end position="178"/>
    </location>
</feature>
<feature type="compositionally biased region" description="Low complexity" evidence="6">
    <location>
        <begin position="192"/>
        <end position="206"/>
    </location>
</feature>
<comment type="similarity">
    <text evidence="1">Belongs to the APC13 family.</text>
</comment>
<evidence type="ECO:0000256" key="5">
    <source>
        <dbReference type="ARBA" id="ARBA00023306"/>
    </source>
</evidence>
<dbReference type="GO" id="GO:0051301">
    <property type="term" value="P:cell division"/>
    <property type="evidence" value="ECO:0007669"/>
    <property type="project" value="UniProtKB-KW"/>
</dbReference>
<dbReference type="InterPro" id="IPR008401">
    <property type="entry name" value="Apc13"/>
</dbReference>
<feature type="compositionally biased region" description="Polar residues" evidence="6">
    <location>
        <begin position="238"/>
        <end position="247"/>
    </location>
</feature>
<name>A0A5E8BUV1_9ASCO</name>
<evidence type="ECO:0000313" key="7">
    <source>
        <dbReference type="EMBL" id="VVT55272.1"/>
    </source>
</evidence>
<dbReference type="PANTHER" id="PTHR28526:SF1">
    <property type="entry name" value="ANAPHASE-PROMOTING COMPLEX SUBUNIT 13"/>
    <property type="match status" value="1"/>
</dbReference>
<evidence type="ECO:0000256" key="2">
    <source>
        <dbReference type="ARBA" id="ARBA00022618"/>
    </source>
</evidence>
<dbReference type="OrthoDB" id="4096222at2759"/>
<keyword evidence="2" id="KW-0132">Cell division</keyword>
<keyword evidence="3" id="KW-0498">Mitosis</keyword>
<evidence type="ECO:0000313" key="8">
    <source>
        <dbReference type="Proteomes" id="UP000398389"/>
    </source>
</evidence>
<evidence type="ECO:0000256" key="6">
    <source>
        <dbReference type="SAM" id="MobiDB-lite"/>
    </source>
</evidence>
<feature type="compositionally biased region" description="Polar residues" evidence="6">
    <location>
        <begin position="128"/>
        <end position="151"/>
    </location>
</feature>
<dbReference type="Pfam" id="PF05839">
    <property type="entry name" value="Apc13p"/>
    <property type="match status" value="1"/>
</dbReference>
<evidence type="ECO:0000256" key="1">
    <source>
        <dbReference type="ARBA" id="ARBA00006940"/>
    </source>
</evidence>
<dbReference type="AlphaFoldDB" id="A0A5E8BUV1"/>
<gene>
    <name evidence="7" type="ORF">SAPINGB_P004513</name>
</gene>
<dbReference type="Proteomes" id="UP000398389">
    <property type="component" value="Unassembled WGS sequence"/>
</dbReference>
<evidence type="ECO:0000256" key="4">
    <source>
        <dbReference type="ARBA" id="ARBA00022786"/>
    </source>
</evidence>
<dbReference type="GO" id="GO:0005680">
    <property type="term" value="C:anaphase-promoting complex"/>
    <property type="evidence" value="ECO:0007669"/>
    <property type="project" value="InterPro"/>
</dbReference>